<keyword evidence="11" id="KW-1185">Reference proteome</keyword>
<reference evidence="10" key="1">
    <citation type="submission" date="2018-01" db="EMBL/GenBank/DDBJ databases">
        <authorList>
            <person name="Mao J.F."/>
        </authorList>
    </citation>
    <scope>NUCLEOTIDE SEQUENCE</scope>
    <source>
        <strain evidence="10">Huo1</strain>
        <tissue evidence="10">Leaf</tissue>
    </source>
</reference>
<dbReference type="PANTHER" id="PTHR43952:SF68">
    <property type="entry name" value="PROTEIN RADIALIS-LIKE 1"/>
    <property type="match status" value="1"/>
</dbReference>
<protein>
    <recommendedName>
        <fullName evidence="12">DnaJ-like protein subfamily C member 2</fullName>
    </recommendedName>
</protein>
<keyword evidence="3" id="KW-0805">Transcription regulation</keyword>
<dbReference type="SMART" id="SM00717">
    <property type="entry name" value="SANT"/>
    <property type="match status" value="1"/>
</dbReference>
<reference evidence="10" key="2">
    <citation type="submission" date="2020-08" db="EMBL/GenBank/DDBJ databases">
        <title>Plant Genome Project.</title>
        <authorList>
            <person name="Zhang R.-G."/>
        </authorList>
    </citation>
    <scope>NUCLEOTIDE SEQUENCE</scope>
    <source>
        <strain evidence="10">Huo1</strain>
        <tissue evidence="10">Leaf</tissue>
    </source>
</reference>
<comment type="caution">
    <text evidence="10">The sequence shown here is derived from an EMBL/GenBank/DDBJ whole genome shotgun (WGS) entry which is preliminary data.</text>
</comment>
<dbReference type="PROSITE" id="PS50090">
    <property type="entry name" value="MYB_LIKE"/>
    <property type="match status" value="1"/>
</dbReference>
<evidence type="ECO:0008006" key="12">
    <source>
        <dbReference type="Google" id="ProtNLM"/>
    </source>
</evidence>
<name>A0A8X8YMY4_SALSN</name>
<feature type="domain" description="Myb-like" evidence="7">
    <location>
        <begin position="7"/>
        <end position="54"/>
    </location>
</feature>
<evidence type="ECO:0000256" key="5">
    <source>
        <dbReference type="ARBA" id="ARBA00023242"/>
    </source>
</evidence>
<organism evidence="10">
    <name type="scientific">Salvia splendens</name>
    <name type="common">Scarlet sage</name>
    <dbReference type="NCBI Taxonomy" id="180675"/>
    <lineage>
        <taxon>Eukaryota</taxon>
        <taxon>Viridiplantae</taxon>
        <taxon>Streptophyta</taxon>
        <taxon>Embryophyta</taxon>
        <taxon>Tracheophyta</taxon>
        <taxon>Spermatophyta</taxon>
        <taxon>Magnoliopsida</taxon>
        <taxon>eudicotyledons</taxon>
        <taxon>Gunneridae</taxon>
        <taxon>Pentapetalae</taxon>
        <taxon>asterids</taxon>
        <taxon>lamiids</taxon>
        <taxon>Lamiales</taxon>
        <taxon>Lamiaceae</taxon>
        <taxon>Nepetoideae</taxon>
        <taxon>Mentheae</taxon>
        <taxon>Salviinae</taxon>
        <taxon>Salvia</taxon>
        <taxon>Salvia subgen. Calosphace</taxon>
        <taxon>core Calosphace</taxon>
    </lineage>
</organism>
<dbReference type="Pfam" id="PF00249">
    <property type="entry name" value="Myb_DNA-binding"/>
    <property type="match status" value="1"/>
</dbReference>
<dbReference type="InterPro" id="IPR017930">
    <property type="entry name" value="Myb_dom"/>
</dbReference>
<dbReference type="PANTHER" id="PTHR43952">
    <property type="entry name" value="MYB FAMILY TRANSCRIPTION FACTOR-RELATED"/>
    <property type="match status" value="1"/>
</dbReference>
<dbReference type="InterPro" id="IPR009057">
    <property type="entry name" value="Homeodomain-like_sf"/>
</dbReference>
<evidence type="ECO:0000256" key="6">
    <source>
        <dbReference type="SAM" id="MobiDB-lite"/>
    </source>
</evidence>
<feature type="domain" description="SANT" evidence="8">
    <location>
        <begin position="3"/>
        <end position="50"/>
    </location>
</feature>
<evidence type="ECO:0000313" key="11">
    <source>
        <dbReference type="Proteomes" id="UP000298416"/>
    </source>
</evidence>
<evidence type="ECO:0000259" key="8">
    <source>
        <dbReference type="PROSITE" id="PS51293"/>
    </source>
</evidence>
<feature type="region of interest" description="Disordered" evidence="6">
    <location>
        <begin position="69"/>
        <end position="90"/>
    </location>
</feature>
<dbReference type="PROSITE" id="PS51293">
    <property type="entry name" value="SANT"/>
    <property type="match status" value="1"/>
</dbReference>
<evidence type="ECO:0000259" key="9">
    <source>
        <dbReference type="PROSITE" id="PS51294"/>
    </source>
</evidence>
<sequence>MASSSMKWSAKENKDFERALAEFGENSPDRWGNVARAVGTRTPEEVKAHYQILLQDVKHIESGKVPLPTHWNVSSSSSDEVPTLPTLALP</sequence>
<dbReference type="CDD" id="cd00167">
    <property type="entry name" value="SANT"/>
    <property type="match status" value="1"/>
</dbReference>
<dbReference type="InterPro" id="IPR044636">
    <property type="entry name" value="RADIALIS-like"/>
</dbReference>
<evidence type="ECO:0000256" key="3">
    <source>
        <dbReference type="ARBA" id="ARBA00023015"/>
    </source>
</evidence>
<evidence type="ECO:0000313" key="10">
    <source>
        <dbReference type="EMBL" id="KAG6432920.1"/>
    </source>
</evidence>
<dbReference type="AlphaFoldDB" id="A0A8X8YMY4"/>
<comment type="subcellular location">
    <subcellularLocation>
        <location evidence="1">Nucleus</location>
    </subcellularLocation>
</comment>
<dbReference type="FunFam" id="1.10.10.60:FF:000154">
    <property type="entry name" value="Transcription factor SRM1"/>
    <property type="match status" value="1"/>
</dbReference>
<dbReference type="InterPro" id="IPR017884">
    <property type="entry name" value="SANT_dom"/>
</dbReference>
<dbReference type="Gene3D" id="1.10.10.60">
    <property type="entry name" value="Homeodomain-like"/>
    <property type="match status" value="1"/>
</dbReference>
<dbReference type="GO" id="GO:0048262">
    <property type="term" value="P:determination of dorsal/ventral asymmetry"/>
    <property type="evidence" value="ECO:0007669"/>
    <property type="project" value="UniProtKB-ARBA"/>
</dbReference>
<feature type="compositionally biased region" description="Polar residues" evidence="6">
    <location>
        <begin position="71"/>
        <end position="80"/>
    </location>
</feature>
<evidence type="ECO:0000256" key="2">
    <source>
        <dbReference type="ARBA" id="ARBA00022473"/>
    </source>
</evidence>
<keyword evidence="4" id="KW-0804">Transcription</keyword>
<evidence type="ECO:0000256" key="1">
    <source>
        <dbReference type="ARBA" id="ARBA00004123"/>
    </source>
</evidence>
<dbReference type="InterPro" id="IPR001005">
    <property type="entry name" value="SANT/Myb"/>
</dbReference>
<evidence type="ECO:0000256" key="4">
    <source>
        <dbReference type="ARBA" id="ARBA00023163"/>
    </source>
</evidence>
<dbReference type="GO" id="GO:0009908">
    <property type="term" value="P:flower development"/>
    <property type="evidence" value="ECO:0007669"/>
    <property type="project" value="UniProtKB-ARBA"/>
</dbReference>
<accession>A0A8X8YMY4</accession>
<dbReference type="Proteomes" id="UP000298416">
    <property type="component" value="Unassembled WGS sequence"/>
</dbReference>
<dbReference type="GO" id="GO:0005634">
    <property type="term" value="C:nucleus"/>
    <property type="evidence" value="ECO:0007669"/>
    <property type="project" value="UniProtKB-SubCell"/>
</dbReference>
<dbReference type="PROSITE" id="PS51294">
    <property type="entry name" value="HTH_MYB"/>
    <property type="match status" value="1"/>
</dbReference>
<gene>
    <name evidence="10" type="ORF">SASPL_104511</name>
</gene>
<dbReference type="GO" id="GO:0003700">
    <property type="term" value="F:DNA-binding transcription factor activity"/>
    <property type="evidence" value="ECO:0007669"/>
    <property type="project" value="InterPro"/>
</dbReference>
<dbReference type="EMBL" id="PNBA02000002">
    <property type="protein sequence ID" value="KAG6432920.1"/>
    <property type="molecule type" value="Genomic_DNA"/>
</dbReference>
<dbReference type="SUPFAM" id="SSF46689">
    <property type="entry name" value="Homeodomain-like"/>
    <property type="match status" value="1"/>
</dbReference>
<proteinExistence type="predicted"/>
<keyword evidence="2" id="KW-0217">Developmental protein</keyword>
<feature type="domain" description="HTH myb-type" evidence="9">
    <location>
        <begin position="1"/>
        <end position="58"/>
    </location>
</feature>
<keyword evidence="5" id="KW-0539">Nucleus</keyword>
<evidence type="ECO:0000259" key="7">
    <source>
        <dbReference type="PROSITE" id="PS50090"/>
    </source>
</evidence>